<protein>
    <recommendedName>
        <fullName evidence="12">UDP-N-acetylglucosamine 1-carboxyvinyltransferase</fullName>
        <ecNumber evidence="11">2.5.1.7</ecNumber>
    </recommendedName>
    <alternativeName>
        <fullName evidence="13">Enoylpyruvate transferase</fullName>
    </alternativeName>
    <alternativeName>
        <fullName evidence="14">UDP-N-acetylglucosamine enolpyruvyl transferase</fullName>
    </alternativeName>
</protein>
<comment type="pathway">
    <text evidence="2">Cell wall biogenesis; peptidoglycan biosynthesis.</text>
</comment>
<keyword evidence="7" id="KW-0573">Peptidoglycan synthesis</keyword>
<dbReference type="InterPro" id="IPR013792">
    <property type="entry name" value="RNA3'P_cycl/enolpyr_Trfase_a/b"/>
</dbReference>
<keyword evidence="4" id="KW-0132">Cell division</keyword>
<name>A0A6J6X762_9ZZZZ</name>
<evidence type="ECO:0000256" key="4">
    <source>
        <dbReference type="ARBA" id="ARBA00022618"/>
    </source>
</evidence>
<dbReference type="NCBIfam" id="NF006873">
    <property type="entry name" value="PRK09369.1"/>
    <property type="match status" value="1"/>
</dbReference>
<dbReference type="CDD" id="cd01555">
    <property type="entry name" value="UdpNAET"/>
    <property type="match status" value="1"/>
</dbReference>
<evidence type="ECO:0000313" key="17">
    <source>
        <dbReference type="EMBL" id="CAB4791068.1"/>
    </source>
</evidence>
<dbReference type="AlphaFoldDB" id="A0A6J6X762"/>
<dbReference type="InterPro" id="IPR050068">
    <property type="entry name" value="MurA_subfamily"/>
</dbReference>
<dbReference type="GO" id="GO:0008760">
    <property type="term" value="F:UDP-N-acetylglucosamine 1-carboxyvinyltransferase activity"/>
    <property type="evidence" value="ECO:0007669"/>
    <property type="project" value="UniProtKB-EC"/>
</dbReference>
<evidence type="ECO:0000256" key="15">
    <source>
        <dbReference type="ARBA" id="ARBA00047527"/>
    </source>
</evidence>
<dbReference type="GO" id="GO:0009252">
    <property type="term" value="P:peptidoglycan biosynthetic process"/>
    <property type="evidence" value="ECO:0007669"/>
    <property type="project" value="UniProtKB-KW"/>
</dbReference>
<evidence type="ECO:0000256" key="7">
    <source>
        <dbReference type="ARBA" id="ARBA00022984"/>
    </source>
</evidence>
<organism evidence="17">
    <name type="scientific">freshwater metagenome</name>
    <dbReference type="NCBI Taxonomy" id="449393"/>
    <lineage>
        <taxon>unclassified sequences</taxon>
        <taxon>metagenomes</taxon>
        <taxon>ecological metagenomes</taxon>
    </lineage>
</organism>
<keyword evidence="3" id="KW-0963">Cytoplasm</keyword>
<dbReference type="GO" id="GO:0071555">
    <property type="term" value="P:cell wall organization"/>
    <property type="evidence" value="ECO:0007669"/>
    <property type="project" value="UniProtKB-KW"/>
</dbReference>
<dbReference type="PANTHER" id="PTHR43783">
    <property type="entry name" value="UDP-N-ACETYLGLUCOSAMINE 1-CARBOXYVINYLTRANSFERASE"/>
    <property type="match status" value="1"/>
</dbReference>
<dbReference type="Pfam" id="PF00275">
    <property type="entry name" value="EPSP_synthase"/>
    <property type="match status" value="1"/>
</dbReference>
<evidence type="ECO:0000256" key="6">
    <source>
        <dbReference type="ARBA" id="ARBA00022960"/>
    </source>
</evidence>
<sequence length="420" mass="44423">MTLLRIAAAGPLHGAVTAYGAKNAVLKQMAACLLASGEHTLTHVPNISDVATMGELLGHLGCAVSLNDHHELTIVVPPASELRPSAPEHLFRAMRASLVVMGPLLARCHEVTMALPGGDDFGSRPINFHTDGLTAMGATFLNDPTKIHATTGGRRLEGTRFTLEYPSHTATDNLMMAAVLAEGRTVIDNAAREPEVEDLGRQLQAMGANIEGLGTSRLAIEGVAELSAARHEVIPDRVVAATYLAAGLMTSGDVHVLDARADHMEMLLRKMRAMGATITTEDGIRIQGPARPLPVDVATLPYPGVATDYKPIITAMLTRASGVSVVTENLFDGRFRYVDELIKMGAVIETDGHHAVVHGTDKLHGAEVVAHDIRAGAACVVVGLVAEGETLLSGIDHLERGYDDLPGRMTALGAKVERVS</sequence>
<dbReference type="InterPro" id="IPR005750">
    <property type="entry name" value="UDP_GlcNAc_COvinyl_MurA"/>
</dbReference>
<evidence type="ECO:0000256" key="11">
    <source>
        <dbReference type="ARBA" id="ARBA00039108"/>
    </source>
</evidence>
<evidence type="ECO:0000256" key="14">
    <source>
        <dbReference type="ARBA" id="ARBA00042842"/>
    </source>
</evidence>
<dbReference type="GO" id="GO:0008360">
    <property type="term" value="P:regulation of cell shape"/>
    <property type="evidence" value="ECO:0007669"/>
    <property type="project" value="UniProtKB-KW"/>
</dbReference>
<dbReference type="HAMAP" id="MF_00111">
    <property type="entry name" value="MurA"/>
    <property type="match status" value="1"/>
</dbReference>
<dbReference type="GO" id="GO:0005737">
    <property type="term" value="C:cytoplasm"/>
    <property type="evidence" value="ECO:0007669"/>
    <property type="project" value="UniProtKB-SubCell"/>
</dbReference>
<dbReference type="EC" id="2.5.1.7" evidence="11"/>
<dbReference type="SUPFAM" id="SSF55205">
    <property type="entry name" value="EPT/RTPC-like"/>
    <property type="match status" value="1"/>
</dbReference>
<keyword evidence="9" id="KW-0961">Cell wall biogenesis/degradation</keyword>
<feature type="domain" description="Enolpyruvate transferase" evidence="16">
    <location>
        <begin position="9"/>
        <end position="406"/>
    </location>
</feature>
<evidence type="ECO:0000256" key="10">
    <source>
        <dbReference type="ARBA" id="ARBA00038367"/>
    </source>
</evidence>
<evidence type="ECO:0000256" key="3">
    <source>
        <dbReference type="ARBA" id="ARBA00022490"/>
    </source>
</evidence>
<accession>A0A6J6X762</accession>
<evidence type="ECO:0000256" key="2">
    <source>
        <dbReference type="ARBA" id="ARBA00004752"/>
    </source>
</evidence>
<dbReference type="EMBL" id="CAFAAB010000157">
    <property type="protein sequence ID" value="CAB4791068.1"/>
    <property type="molecule type" value="Genomic_DNA"/>
</dbReference>
<dbReference type="GO" id="GO:0019277">
    <property type="term" value="P:UDP-N-acetylgalactosamine biosynthetic process"/>
    <property type="evidence" value="ECO:0007669"/>
    <property type="project" value="InterPro"/>
</dbReference>
<dbReference type="Gene3D" id="3.65.10.10">
    <property type="entry name" value="Enolpyruvate transferase domain"/>
    <property type="match status" value="2"/>
</dbReference>
<evidence type="ECO:0000256" key="13">
    <source>
        <dbReference type="ARBA" id="ARBA00042443"/>
    </source>
</evidence>
<reference evidence="17" key="1">
    <citation type="submission" date="2020-05" db="EMBL/GenBank/DDBJ databases">
        <authorList>
            <person name="Chiriac C."/>
            <person name="Salcher M."/>
            <person name="Ghai R."/>
            <person name="Kavagutti S V."/>
        </authorList>
    </citation>
    <scope>NUCLEOTIDE SEQUENCE</scope>
</reference>
<gene>
    <name evidence="17" type="ORF">UFOPK2958_01204</name>
</gene>
<evidence type="ECO:0000256" key="8">
    <source>
        <dbReference type="ARBA" id="ARBA00023306"/>
    </source>
</evidence>
<proteinExistence type="inferred from homology"/>
<evidence type="ECO:0000256" key="5">
    <source>
        <dbReference type="ARBA" id="ARBA00022679"/>
    </source>
</evidence>
<evidence type="ECO:0000259" key="16">
    <source>
        <dbReference type="Pfam" id="PF00275"/>
    </source>
</evidence>
<comment type="similarity">
    <text evidence="10">Belongs to the EPSP synthase family. MurA subfamily.</text>
</comment>
<evidence type="ECO:0000256" key="1">
    <source>
        <dbReference type="ARBA" id="ARBA00004496"/>
    </source>
</evidence>
<dbReference type="GO" id="GO:0051301">
    <property type="term" value="P:cell division"/>
    <property type="evidence" value="ECO:0007669"/>
    <property type="project" value="UniProtKB-KW"/>
</dbReference>
<dbReference type="InterPro" id="IPR001986">
    <property type="entry name" value="Enolpyruvate_Tfrase_dom"/>
</dbReference>
<evidence type="ECO:0000256" key="12">
    <source>
        <dbReference type="ARBA" id="ARBA00039754"/>
    </source>
</evidence>
<dbReference type="InterPro" id="IPR036968">
    <property type="entry name" value="Enolpyruvate_Tfrase_sf"/>
</dbReference>
<dbReference type="PANTHER" id="PTHR43783:SF1">
    <property type="entry name" value="UDP-N-ACETYLGLUCOSAMINE 1-CARBOXYVINYLTRANSFERASE"/>
    <property type="match status" value="1"/>
</dbReference>
<evidence type="ECO:0000256" key="9">
    <source>
        <dbReference type="ARBA" id="ARBA00023316"/>
    </source>
</evidence>
<comment type="subcellular location">
    <subcellularLocation>
        <location evidence="1">Cytoplasm</location>
    </subcellularLocation>
</comment>
<keyword evidence="5" id="KW-0808">Transferase</keyword>
<dbReference type="NCBIfam" id="TIGR01072">
    <property type="entry name" value="murA"/>
    <property type="match status" value="1"/>
</dbReference>
<keyword evidence="6" id="KW-0133">Cell shape</keyword>
<keyword evidence="8" id="KW-0131">Cell cycle</keyword>
<comment type="catalytic activity">
    <reaction evidence="15">
        <text>phosphoenolpyruvate + UDP-N-acetyl-alpha-D-glucosamine = UDP-N-acetyl-3-O-(1-carboxyvinyl)-alpha-D-glucosamine + phosphate</text>
        <dbReference type="Rhea" id="RHEA:18681"/>
        <dbReference type="ChEBI" id="CHEBI:43474"/>
        <dbReference type="ChEBI" id="CHEBI:57705"/>
        <dbReference type="ChEBI" id="CHEBI:58702"/>
        <dbReference type="ChEBI" id="CHEBI:68483"/>
        <dbReference type="EC" id="2.5.1.7"/>
    </reaction>
</comment>